<dbReference type="Gene3D" id="3.30.70.660">
    <property type="entry name" value="Pseudouridine synthase I, catalytic domain, C-terminal subdomain"/>
    <property type="match status" value="1"/>
</dbReference>
<accession>A0A4P9C892</accession>
<dbReference type="Proteomes" id="UP000218387">
    <property type="component" value="Chromosome"/>
</dbReference>
<dbReference type="AlphaFoldDB" id="A0A4P9C892"/>
<dbReference type="FunFam" id="3.30.70.580:FF:000001">
    <property type="entry name" value="tRNA pseudouridine synthase A"/>
    <property type="match status" value="1"/>
</dbReference>
<name>A0A4P9C892_EUBML</name>
<dbReference type="GO" id="GO:0003723">
    <property type="term" value="F:RNA binding"/>
    <property type="evidence" value="ECO:0007669"/>
    <property type="project" value="InterPro"/>
</dbReference>
<evidence type="ECO:0000256" key="6">
    <source>
        <dbReference type="PIRSR" id="PIRSR001430-2"/>
    </source>
</evidence>
<feature type="domain" description="Pseudouridine synthase I TruA alpha/beta" evidence="8">
    <location>
        <begin position="7"/>
        <end position="104"/>
    </location>
</feature>
<dbReference type="InterPro" id="IPR001406">
    <property type="entry name" value="PsdUridine_synth_TruA"/>
</dbReference>
<evidence type="ECO:0000256" key="2">
    <source>
        <dbReference type="ARBA" id="ARBA00022694"/>
    </source>
</evidence>
<dbReference type="PANTHER" id="PTHR11142:SF0">
    <property type="entry name" value="TRNA PSEUDOURIDINE SYNTHASE-LIKE 1"/>
    <property type="match status" value="1"/>
</dbReference>
<evidence type="ECO:0000256" key="3">
    <source>
        <dbReference type="ARBA" id="ARBA00023235"/>
    </source>
</evidence>
<keyword evidence="10" id="KW-1185">Reference proteome</keyword>
<dbReference type="InterPro" id="IPR020095">
    <property type="entry name" value="PsdUridine_synth_TruA_C"/>
</dbReference>
<dbReference type="GO" id="GO:0031119">
    <property type="term" value="P:tRNA pseudouridine synthesis"/>
    <property type="evidence" value="ECO:0007669"/>
    <property type="project" value="UniProtKB-UniRule"/>
</dbReference>
<dbReference type="KEGG" id="emt:CPZ25_010335"/>
<evidence type="ECO:0000256" key="7">
    <source>
        <dbReference type="RuleBase" id="RU003792"/>
    </source>
</evidence>
<dbReference type="PIRSF" id="PIRSF001430">
    <property type="entry name" value="tRNA_psdUrid_synth"/>
    <property type="match status" value="1"/>
</dbReference>
<dbReference type="EC" id="5.4.99.12" evidence="4"/>
<dbReference type="Pfam" id="PF01416">
    <property type="entry name" value="PseudoU_synth_1"/>
    <property type="match status" value="2"/>
</dbReference>
<dbReference type="InterPro" id="IPR020094">
    <property type="entry name" value="TruA/RsuA/RluB/E/F_N"/>
</dbReference>
<dbReference type="Gene3D" id="3.30.70.580">
    <property type="entry name" value="Pseudouridine synthase I, catalytic domain, N-terminal subdomain"/>
    <property type="match status" value="1"/>
</dbReference>
<dbReference type="PANTHER" id="PTHR11142">
    <property type="entry name" value="PSEUDOURIDYLATE SYNTHASE"/>
    <property type="match status" value="1"/>
</dbReference>
<reference evidence="9 10" key="1">
    <citation type="submission" date="2018-05" db="EMBL/GenBank/DDBJ databases">
        <title>Genome comparison of Eubacterium sp.</title>
        <authorList>
            <person name="Feng Y."/>
            <person name="Sanchez-Andrea I."/>
            <person name="Stams A.J.M."/>
            <person name="De Vos W.M."/>
        </authorList>
    </citation>
    <scope>NUCLEOTIDE SEQUENCE [LARGE SCALE GENOMIC DNA]</scope>
    <source>
        <strain evidence="9 10">YI</strain>
    </source>
</reference>
<feature type="domain" description="Pseudouridine synthase I TruA alpha/beta" evidence="8">
    <location>
        <begin position="143"/>
        <end position="244"/>
    </location>
</feature>
<feature type="active site" description="Nucleophile" evidence="4 5">
    <location>
        <position position="52"/>
    </location>
</feature>
<evidence type="ECO:0000313" key="10">
    <source>
        <dbReference type="Proteomes" id="UP000218387"/>
    </source>
</evidence>
<proteinExistence type="inferred from homology"/>
<dbReference type="CDD" id="cd02570">
    <property type="entry name" value="PseudoU_synth_EcTruA"/>
    <property type="match status" value="1"/>
</dbReference>
<comment type="caution">
    <text evidence="4">Lacks conserved residue(s) required for the propagation of feature annotation.</text>
</comment>
<comment type="subunit">
    <text evidence="4">Homodimer.</text>
</comment>
<feature type="binding site" evidence="4 6">
    <location>
        <position position="110"/>
    </location>
    <ligand>
        <name>substrate</name>
    </ligand>
</feature>
<protein>
    <recommendedName>
        <fullName evidence="4">tRNA pseudouridine synthase A</fullName>
        <ecNumber evidence="4">5.4.99.12</ecNumber>
    </recommendedName>
    <alternativeName>
        <fullName evidence="4">tRNA pseudouridine(38-40) synthase</fullName>
    </alternativeName>
    <alternativeName>
        <fullName evidence="4">tRNA pseudouridylate synthase I</fullName>
    </alternativeName>
    <alternativeName>
        <fullName evidence="4">tRNA-uridine isomerase I</fullName>
    </alternativeName>
</protein>
<keyword evidence="3 4" id="KW-0413">Isomerase</keyword>
<comment type="function">
    <text evidence="4">Formation of pseudouridine at positions 38, 39 and 40 in the anticodon stem and loop of transfer RNAs.</text>
</comment>
<comment type="catalytic activity">
    <reaction evidence="4 7">
        <text>uridine(38/39/40) in tRNA = pseudouridine(38/39/40) in tRNA</text>
        <dbReference type="Rhea" id="RHEA:22376"/>
        <dbReference type="Rhea" id="RHEA-COMP:10085"/>
        <dbReference type="Rhea" id="RHEA-COMP:10087"/>
        <dbReference type="ChEBI" id="CHEBI:65314"/>
        <dbReference type="ChEBI" id="CHEBI:65315"/>
        <dbReference type="EC" id="5.4.99.12"/>
    </reaction>
</comment>
<dbReference type="InterPro" id="IPR020097">
    <property type="entry name" value="PsdUridine_synth_TruA_a/b_dom"/>
</dbReference>
<gene>
    <name evidence="4" type="primary">truA</name>
    <name evidence="9" type="ORF">CPZ25_010335</name>
</gene>
<dbReference type="EMBL" id="CP029487">
    <property type="protein sequence ID" value="QCT71707.1"/>
    <property type="molecule type" value="Genomic_DNA"/>
</dbReference>
<evidence type="ECO:0000256" key="4">
    <source>
        <dbReference type="HAMAP-Rule" id="MF_00171"/>
    </source>
</evidence>
<dbReference type="InterPro" id="IPR020103">
    <property type="entry name" value="PsdUridine_synth_cat_dom_sf"/>
</dbReference>
<comment type="similarity">
    <text evidence="1 4 7">Belongs to the tRNA pseudouridine synthase TruA family.</text>
</comment>
<dbReference type="RefSeq" id="WP_096918659.1">
    <property type="nucleotide sequence ID" value="NZ_CP029487.1"/>
</dbReference>
<dbReference type="SUPFAM" id="SSF55120">
    <property type="entry name" value="Pseudouridine synthase"/>
    <property type="match status" value="1"/>
</dbReference>
<dbReference type="HAMAP" id="MF_00171">
    <property type="entry name" value="TruA"/>
    <property type="match status" value="1"/>
</dbReference>
<dbReference type="GO" id="GO:0160147">
    <property type="term" value="F:tRNA pseudouridine(38-40) synthase activity"/>
    <property type="evidence" value="ECO:0007669"/>
    <property type="project" value="UniProtKB-EC"/>
</dbReference>
<evidence type="ECO:0000313" key="9">
    <source>
        <dbReference type="EMBL" id="QCT71707.1"/>
    </source>
</evidence>
<evidence type="ECO:0000259" key="8">
    <source>
        <dbReference type="Pfam" id="PF01416"/>
    </source>
</evidence>
<dbReference type="NCBIfam" id="TIGR00071">
    <property type="entry name" value="hisT_truA"/>
    <property type="match status" value="1"/>
</dbReference>
<keyword evidence="2 4" id="KW-0819">tRNA processing</keyword>
<organism evidence="9 10">
    <name type="scientific">Eubacterium maltosivorans</name>
    <dbReference type="NCBI Taxonomy" id="2041044"/>
    <lineage>
        <taxon>Bacteria</taxon>
        <taxon>Bacillati</taxon>
        <taxon>Bacillota</taxon>
        <taxon>Clostridia</taxon>
        <taxon>Eubacteriales</taxon>
        <taxon>Eubacteriaceae</taxon>
        <taxon>Eubacterium</taxon>
    </lineage>
</organism>
<sequence length="244" mass="26753">MKNIQLIIAYKGTRYAGWQRQPNALTVEEVLTGAIEDVTGEAVTLYGSGRTDAGVHALGQSANFHTHSRVPPERFAVAINTRLPGDIRVLSSCEAPEGFHSRYSAKGKVYTYQLYLNPVASPFYAEYSWHIHYPVDVSSMKDASAAFLGERDFRGFMAAGSSVRGTVRTIRAIAFEQEGPLLRITYTGNGFLYNMVRIITGTLAEIGMGRIKAEALPGIIASCERKQAGITAPPQGLFLREVLY</sequence>
<evidence type="ECO:0000256" key="5">
    <source>
        <dbReference type="PIRSR" id="PIRSR001430-1"/>
    </source>
</evidence>
<evidence type="ECO:0000256" key="1">
    <source>
        <dbReference type="ARBA" id="ARBA00009375"/>
    </source>
</evidence>